<protein>
    <submittedName>
        <fullName evidence="3">Endonuclease YncB(Thermonuclease family)</fullName>
    </submittedName>
</protein>
<dbReference type="GO" id="GO:0004519">
    <property type="term" value="F:endonuclease activity"/>
    <property type="evidence" value="ECO:0007669"/>
    <property type="project" value="UniProtKB-KW"/>
</dbReference>
<comment type="caution">
    <text evidence="3">The sequence shown here is derived from an EMBL/GenBank/DDBJ whole genome shotgun (WGS) entry which is preliminary data.</text>
</comment>
<evidence type="ECO:0000313" key="3">
    <source>
        <dbReference type="EMBL" id="TCT13477.1"/>
    </source>
</evidence>
<dbReference type="EMBL" id="SMAK01000001">
    <property type="protein sequence ID" value="TCT13477.1"/>
    <property type="molecule type" value="Genomic_DNA"/>
</dbReference>
<keyword evidence="1" id="KW-0812">Transmembrane</keyword>
<dbReference type="OrthoDB" id="9805504at2"/>
<feature type="transmembrane region" description="Helical" evidence="1">
    <location>
        <begin position="12"/>
        <end position="32"/>
    </location>
</feature>
<dbReference type="SMART" id="SM00318">
    <property type="entry name" value="SNc"/>
    <property type="match status" value="1"/>
</dbReference>
<keyword evidence="4" id="KW-1185">Reference proteome</keyword>
<keyword evidence="3" id="KW-0255">Endonuclease</keyword>
<reference evidence="3 4" key="1">
    <citation type="submission" date="2019-03" db="EMBL/GenBank/DDBJ databases">
        <title>Genomic Encyclopedia of Type Strains, Phase IV (KMG-IV): sequencing the most valuable type-strain genomes for metagenomic binning, comparative biology and taxonomic classification.</title>
        <authorList>
            <person name="Goeker M."/>
        </authorList>
    </citation>
    <scope>NUCLEOTIDE SEQUENCE [LARGE SCALE GENOMIC DNA]</scope>
    <source>
        <strain evidence="3 4">DSM 19345</strain>
    </source>
</reference>
<sequence>MRRRRTSRLTKIDELMTAAVIVSLLLIVVVYVPSDRPRSYYGQARVLDGDSLVVGVVETRLRGIDAPERDQTCVRDRERWACGEAATLVLRELIAGRQVACEGAGRDDYDRVLAVCRVGDRELNREMVARGFAVSNGDYAIEEAAAREEGAGLWAGEFDRPAAWRRQRADP</sequence>
<proteinExistence type="predicted"/>
<dbReference type="PANTHER" id="PTHR12302:SF26">
    <property type="entry name" value="BLR1266 PROTEIN"/>
    <property type="match status" value="1"/>
</dbReference>
<name>A0A4R3MI58_9HYPH</name>
<evidence type="ECO:0000313" key="4">
    <source>
        <dbReference type="Proteomes" id="UP000295678"/>
    </source>
</evidence>
<gene>
    <name evidence="3" type="ORF">EDC22_101344</name>
</gene>
<dbReference type="Gene3D" id="2.40.50.90">
    <property type="match status" value="1"/>
</dbReference>
<dbReference type="InterPro" id="IPR016071">
    <property type="entry name" value="Staphylococal_nuclease_OB-fold"/>
</dbReference>
<accession>A0A4R3MI58</accession>
<keyword evidence="3" id="KW-0540">Nuclease</keyword>
<keyword evidence="1" id="KW-0472">Membrane</keyword>
<keyword evidence="3" id="KW-0378">Hydrolase</keyword>
<dbReference type="AlphaFoldDB" id="A0A4R3MI58"/>
<dbReference type="SUPFAM" id="SSF50199">
    <property type="entry name" value="Staphylococcal nuclease"/>
    <property type="match status" value="1"/>
</dbReference>
<keyword evidence="1" id="KW-1133">Transmembrane helix</keyword>
<dbReference type="Pfam" id="PF00565">
    <property type="entry name" value="SNase"/>
    <property type="match status" value="1"/>
</dbReference>
<organism evidence="3 4">
    <name type="scientific">Tepidamorphus gemmatus</name>
    <dbReference type="NCBI Taxonomy" id="747076"/>
    <lineage>
        <taxon>Bacteria</taxon>
        <taxon>Pseudomonadati</taxon>
        <taxon>Pseudomonadota</taxon>
        <taxon>Alphaproteobacteria</taxon>
        <taxon>Hyphomicrobiales</taxon>
        <taxon>Tepidamorphaceae</taxon>
        <taxon>Tepidamorphus</taxon>
    </lineage>
</organism>
<dbReference type="PROSITE" id="PS50830">
    <property type="entry name" value="TNASE_3"/>
    <property type="match status" value="1"/>
</dbReference>
<evidence type="ECO:0000256" key="1">
    <source>
        <dbReference type="SAM" id="Phobius"/>
    </source>
</evidence>
<dbReference type="PANTHER" id="PTHR12302">
    <property type="entry name" value="EBNA2 BINDING PROTEIN P100"/>
    <property type="match status" value="1"/>
</dbReference>
<evidence type="ECO:0000259" key="2">
    <source>
        <dbReference type="PROSITE" id="PS50830"/>
    </source>
</evidence>
<feature type="domain" description="TNase-like" evidence="2">
    <location>
        <begin position="45"/>
        <end position="156"/>
    </location>
</feature>
<dbReference type="Proteomes" id="UP000295678">
    <property type="component" value="Unassembled WGS sequence"/>
</dbReference>
<dbReference type="RefSeq" id="WP_132804863.1">
    <property type="nucleotide sequence ID" value="NZ_SMAK01000001.1"/>
</dbReference>
<dbReference type="InterPro" id="IPR035437">
    <property type="entry name" value="SNase_OB-fold_sf"/>
</dbReference>